<evidence type="ECO:0000259" key="1">
    <source>
        <dbReference type="PROSITE" id="PS51212"/>
    </source>
</evidence>
<evidence type="ECO:0000313" key="3">
    <source>
        <dbReference type="Proteomes" id="UP000799423"/>
    </source>
</evidence>
<dbReference type="Pfam" id="PF09362">
    <property type="entry name" value="DUF1996"/>
    <property type="match status" value="1"/>
</dbReference>
<reference evidence="2" key="1">
    <citation type="submission" date="2020-01" db="EMBL/GenBank/DDBJ databases">
        <authorList>
            <consortium name="DOE Joint Genome Institute"/>
            <person name="Haridas S."/>
            <person name="Albert R."/>
            <person name="Binder M."/>
            <person name="Bloem J."/>
            <person name="Labutti K."/>
            <person name="Salamov A."/>
            <person name="Andreopoulos B."/>
            <person name="Baker S.E."/>
            <person name="Barry K."/>
            <person name="Bills G."/>
            <person name="Bluhm B.H."/>
            <person name="Cannon C."/>
            <person name="Castanera R."/>
            <person name="Culley D.E."/>
            <person name="Daum C."/>
            <person name="Ezra D."/>
            <person name="Gonzalez J.B."/>
            <person name="Henrissat B."/>
            <person name="Kuo A."/>
            <person name="Liang C."/>
            <person name="Lipzen A."/>
            <person name="Lutzoni F."/>
            <person name="Magnuson J."/>
            <person name="Mondo S."/>
            <person name="Nolan M."/>
            <person name="Ohm R."/>
            <person name="Pangilinan J."/>
            <person name="Park H.-J."/>
            <person name="Ramirez L."/>
            <person name="Alfaro M."/>
            <person name="Sun H."/>
            <person name="Tritt A."/>
            <person name="Yoshinaga Y."/>
            <person name="Zwiers L.-H."/>
            <person name="Turgeon B.G."/>
            <person name="Goodwin S.B."/>
            <person name="Spatafora J.W."/>
            <person name="Crous P.W."/>
            <person name="Grigoriev I.V."/>
        </authorList>
    </citation>
    <scope>NUCLEOTIDE SEQUENCE</scope>
    <source>
        <strain evidence="2">IPT5</strain>
    </source>
</reference>
<proteinExistence type="predicted"/>
<organism evidence="2 3">
    <name type="scientific">Plenodomus tracheiphilus IPT5</name>
    <dbReference type="NCBI Taxonomy" id="1408161"/>
    <lineage>
        <taxon>Eukaryota</taxon>
        <taxon>Fungi</taxon>
        <taxon>Dikarya</taxon>
        <taxon>Ascomycota</taxon>
        <taxon>Pezizomycotina</taxon>
        <taxon>Dothideomycetes</taxon>
        <taxon>Pleosporomycetidae</taxon>
        <taxon>Pleosporales</taxon>
        <taxon>Pleosporineae</taxon>
        <taxon>Leptosphaeriaceae</taxon>
        <taxon>Plenodomus</taxon>
    </lineage>
</organism>
<dbReference type="PANTHER" id="PTHR43662:SF3">
    <property type="entry name" value="DOMAIN PROTEIN, PUTATIVE (AFU_ORTHOLOGUE AFUA_6G11970)-RELATED"/>
    <property type="match status" value="1"/>
</dbReference>
<dbReference type="Pfam" id="PF01822">
    <property type="entry name" value="WSC"/>
    <property type="match status" value="1"/>
</dbReference>
<dbReference type="EMBL" id="MU006344">
    <property type="protein sequence ID" value="KAF2845596.1"/>
    <property type="molecule type" value="Genomic_DNA"/>
</dbReference>
<keyword evidence="3" id="KW-1185">Reference proteome</keyword>
<dbReference type="Proteomes" id="UP000799423">
    <property type="component" value="Unassembled WGS sequence"/>
</dbReference>
<sequence>MSCPGRIVRERLDPIVVPGGISSHVHTISGGSGFSANMTYDDARAAKCSSCEIKVRPIDQPPPSPSYKSNYWTPTLMAHLKNGGFTPVPVAGDPSDTNGGMTVYYLQRPANTSDKLTAFPPGFRMIAGDPFKRSFDGTQASKAISFACLGTATAETNGFPPYACPGGLRAQVFFPSCWNGKDLDTPDHKSHMSYPISETYNSSPCPADFPIHFTSLFYEVLYDTARFQDEWVNGKHPFVFANGDPTGYGFHGDFVNGWDVPELQKAIDTCNDDSGAVEKCGAVTMYTSQQCNACKIPTTVKEETGGMLEKLPGCNPITPGPEPAPHVPCKEDTVALGRWKSNYIDLTNKGWAYVGCGTDSVADRAFPAPNDWTYSANMTVENCIEHCTSSSQSEAFTYVALEYGNECFCGKELEGKYAPVDEIMGSCTMKCAGDAGQICGAASATSIYQKCEEGGACENNEIGGKADAKSGERRSARLNWVNNGMKCRGSVGNHAPCLSISFGIYQTLSTKDSGHGVSFTLAFSGGTAGSS</sequence>
<accession>A0A6A7AQM5</accession>
<dbReference type="InterPro" id="IPR018535">
    <property type="entry name" value="DUF1996"/>
</dbReference>
<dbReference type="SMART" id="SM00321">
    <property type="entry name" value="WSC"/>
    <property type="match status" value="1"/>
</dbReference>
<dbReference type="PANTHER" id="PTHR43662">
    <property type="match status" value="1"/>
</dbReference>
<evidence type="ECO:0000313" key="2">
    <source>
        <dbReference type="EMBL" id="KAF2845596.1"/>
    </source>
</evidence>
<dbReference type="AlphaFoldDB" id="A0A6A7AQM5"/>
<name>A0A6A7AQM5_9PLEO</name>
<feature type="domain" description="WSC" evidence="1">
    <location>
        <begin position="350"/>
        <end position="451"/>
    </location>
</feature>
<dbReference type="InterPro" id="IPR002889">
    <property type="entry name" value="WSC_carb-bd"/>
</dbReference>
<dbReference type="OrthoDB" id="74764at2759"/>
<protein>
    <submittedName>
        <fullName evidence="2">WSC-domain-containing protein</fullName>
    </submittedName>
</protein>
<gene>
    <name evidence="2" type="ORF">T440DRAFT_493296</name>
</gene>
<dbReference type="PROSITE" id="PS51212">
    <property type="entry name" value="WSC"/>
    <property type="match status" value="1"/>
</dbReference>